<comment type="subcellular location">
    <subcellularLocation>
        <location evidence="2">Cell membrane</location>
        <topology evidence="2">Multi-pass membrane protein</topology>
    </subcellularLocation>
</comment>
<keyword evidence="8" id="KW-0547">Nucleotide-binding</keyword>
<dbReference type="RefSeq" id="WP_103902988.1">
    <property type="nucleotide sequence ID" value="NZ_PQWB01000048.1"/>
</dbReference>
<comment type="function">
    <text evidence="14">Member of the two-component regulatory system BvgS/BvgA. Phosphorylates BvgA via a four-step phosphorelay in response to environmental signals.</text>
</comment>
<protein>
    <recommendedName>
        <fullName evidence="16">Sensory/regulatory protein RpfC</fullName>
        <ecNumber evidence="3">2.7.13.3</ecNumber>
    </recommendedName>
    <alternativeName>
        <fullName evidence="17">Virulence sensor protein BvgS</fullName>
    </alternativeName>
</protein>
<feature type="modified residue" description="Phosphohistidine" evidence="18">
    <location>
        <position position="1237"/>
    </location>
</feature>
<dbReference type="CDD" id="cd16922">
    <property type="entry name" value="HATPase_EvgS-ArcB-TorS-like"/>
    <property type="match status" value="1"/>
</dbReference>
<dbReference type="Pfam" id="PF01627">
    <property type="entry name" value="Hpt"/>
    <property type="match status" value="1"/>
</dbReference>
<keyword evidence="6" id="KW-0808">Transferase</keyword>
<proteinExistence type="predicted"/>
<gene>
    <name evidence="25" type="ORF">C2I19_12320</name>
</gene>
<evidence type="ECO:0000256" key="1">
    <source>
        <dbReference type="ARBA" id="ARBA00000085"/>
    </source>
</evidence>
<dbReference type="GO" id="GO:0000155">
    <property type="term" value="F:phosphorelay sensor kinase activity"/>
    <property type="evidence" value="ECO:0007669"/>
    <property type="project" value="InterPro"/>
</dbReference>
<keyword evidence="9" id="KW-0418">Kinase</keyword>
<dbReference type="InterPro" id="IPR036097">
    <property type="entry name" value="HisK_dim/P_sf"/>
</dbReference>
<dbReference type="SUPFAM" id="SSF55874">
    <property type="entry name" value="ATPase domain of HSP90 chaperone/DNA topoisomerase II/histidine kinase"/>
    <property type="match status" value="1"/>
</dbReference>
<dbReference type="InterPro" id="IPR001789">
    <property type="entry name" value="Sig_transdc_resp-reg_receiver"/>
</dbReference>
<dbReference type="SMART" id="SM00388">
    <property type="entry name" value="HisKA"/>
    <property type="match status" value="1"/>
</dbReference>
<comment type="subunit">
    <text evidence="15">At low DSF concentrations, interacts with RpfF.</text>
</comment>
<dbReference type="InterPro" id="IPR008207">
    <property type="entry name" value="Sig_transdc_His_kin_Hpt_dom"/>
</dbReference>
<evidence type="ECO:0000256" key="19">
    <source>
        <dbReference type="PROSITE-ProRule" id="PRU00169"/>
    </source>
</evidence>
<accession>A0A2S5DF14</accession>
<dbReference type="EC" id="2.7.13.3" evidence="3"/>
<sequence length="1296" mass="143094">MTHTRPRHSQAIAIGRTVLAIVLLLGILQVGVMLQLQASAWGQFQQASRLGDWSRDADLLYRFGEAQQAESGLLRMMLLGGAPSAEQQGHLDQLAKQVDDDYFALAASLHRRQDGQLEEKLIHLQQSLRQFQQLRARADEIWRARAGPNVALTTSLYEQTREVQEQVQRLLSDAVVSMAASGDPDINNLAWLQQDLWMSEYWLSSCAQALSLRASLSRRLDRHVEEDLARKLAAGMLTLAKLRPRVDSVRDPRLSGLFAKLVVLAGKQQLLAQLQLEQLDGKLQFAQATDFQANQVQLSEAFSQALDSVSDHAAAAVRSSRDDARRALVKEGLFGLAEIVLLAFLLYVMVRKVIKPLEFLQRMLDVSGDAMLVIDSRGVIKMANEGAGRMFGYAMSALLGMPARQLFVMNDELHAVLAALEIQEGRSMPVEGMGGGGEHFHALLTINRYMESNGSPLHILIVRDEHKRRLAEASLERSVALLSVISEIEALLLSRSAREAVFSRLHDTFLEFTSSERCVLVAWSTMEGSDESLRLQAGEWPDFLPQIQQLSMADAPLPALFRSLSAQPSWVSLPVMLAGEVAAGVCLLRPTLSQLGISILPLLGAYANILGFYAEEDRRKLSEAQLRAVLQEEEAVYSASPVGLLRLNEHFQITRANLTAEGIFDVGDEYGLSGMHLMELLASEHGWYELAEQMSKMQQENARIHCELECLTGTGRPIWVLFEGQLLFPDASESVIILACLDITERKMAEFELRMARDQANAANRAKSAFLATMSHEIRTPMNGVLGMLELLAMTRLDAEQRDTVSTIQDSANTLLRLIDDILDFSKIEADRMEIVPARTAVRPFMDSVRSLYQENANKKGLALTLALDERLAPTLVMDPLRVRQILQNFISNAIKFTSSGRVEIRVKVMDTVSNYQVLSFEIEDTGIGMSQEQLSKLFQPFTQADSETTRRFGGTGLGLAICRRLAGLMGGHVEMESEPGKGSCARLLLELEWLAEQVEPVVLPEQRVPKELTQASAQGDAADGARMGFPILFAEDNPTNRKLTLKQLEKLGYPADWAEDGDRAFSKWLAGRYSLILTDCHMPGIDGYQLARLVRAHEASHPERGRTPIVACTANAAKEEVDKTREAGMDDFLTKPLSIHALEAALRKWMASANAESPAILAAPAEEAAPMEKAVEESGQALMPIDRSVLEVYSNGELSVELEILREFQTGNVEDVASLHEALQAGDPEKVGFAAHRIKGASRMVGANDMGAAAEAVEKAGKAQDIEAARRAMPMLEEQLTRFDGWLAVQTEAIV</sequence>
<evidence type="ECO:0000259" key="24">
    <source>
        <dbReference type="PROSITE" id="PS50894"/>
    </source>
</evidence>
<evidence type="ECO:0000256" key="7">
    <source>
        <dbReference type="ARBA" id="ARBA00022692"/>
    </source>
</evidence>
<dbReference type="InterPro" id="IPR035965">
    <property type="entry name" value="PAS-like_dom_sf"/>
</dbReference>
<dbReference type="Gene3D" id="1.10.287.130">
    <property type="match status" value="1"/>
</dbReference>
<dbReference type="SUPFAM" id="SSF55785">
    <property type="entry name" value="PYP-like sensor domain (PAS domain)"/>
    <property type="match status" value="2"/>
</dbReference>
<evidence type="ECO:0000256" key="17">
    <source>
        <dbReference type="ARBA" id="ARBA00070152"/>
    </source>
</evidence>
<dbReference type="Gene3D" id="3.40.50.2300">
    <property type="match status" value="1"/>
</dbReference>
<dbReference type="InterPro" id="IPR036641">
    <property type="entry name" value="HPT_dom_sf"/>
</dbReference>
<evidence type="ECO:0000256" key="6">
    <source>
        <dbReference type="ARBA" id="ARBA00022679"/>
    </source>
</evidence>
<evidence type="ECO:0000256" key="10">
    <source>
        <dbReference type="ARBA" id="ARBA00022840"/>
    </source>
</evidence>
<evidence type="ECO:0000256" key="15">
    <source>
        <dbReference type="ARBA" id="ARBA00064003"/>
    </source>
</evidence>
<dbReference type="CDD" id="cd00088">
    <property type="entry name" value="HPT"/>
    <property type="match status" value="1"/>
</dbReference>
<dbReference type="Pfam" id="PF00512">
    <property type="entry name" value="HisKA"/>
    <property type="match status" value="1"/>
</dbReference>
<evidence type="ECO:0000313" key="25">
    <source>
        <dbReference type="EMBL" id="POZ61693.1"/>
    </source>
</evidence>
<dbReference type="GO" id="GO:0005524">
    <property type="term" value="F:ATP binding"/>
    <property type="evidence" value="ECO:0007669"/>
    <property type="project" value="UniProtKB-KW"/>
</dbReference>
<dbReference type="InterPro" id="IPR003594">
    <property type="entry name" value="HATPase_dom"/>
</dbReference>
<dbReference type="PROSITE" id="PS50109">
    <property type="entry name" value="HIS_KIN"/>
    <property type="match status" value="1"/>
</dbReference>
<dbReference type="Pfam" id="PF00989">
    <property type="entry name" value="PAS"/>
    <property type="match status" value="1"/>
</dbReference>
<keyword evidence="7 20" id="KW-0812">Transmembrane</keyword>
<evidence type="ECO:0000256" key="11">
    <source>
        <dbReference type="ARBA" id="ARBA00022989"/>
    </source>
</evidence>
<keyword evidence="4" id="KW-1003">Cell membrane</keyword>
<evidence type="ECO:0000313" key="26">
    <source>
        <dbReference type="Proteomes" id="UP000237082"/>
    </source>
</evidence>
<evidence type="ECO:0000256" key="18">
    <source>
        <dbReference type="PROSITE-ProRule" id="PRU00110"/>
    </source>
</evidence>
<feature type="modified residue" description="4-aspartylphosphate" evidence="19">
    <location>
        <position position="1080"/>
    </location>
</feature>
<dbReference type="Gene3D" id="3.30.565.10">
    <property type="entry name" value="Histidine kinase-like ATPase, C-terminal domain"/>
    <property type="match status" value="1"/>
</dbReference>
<feature type="transmembrane region" description="Helical" evidence="20">
    <location>
        <begin position="12"/>
        <end position="34"/>
    </location>
</feature>
<dbReference type="InterPro" id="IPR011006">
    <property type="entry name" value="CheY-like_superfamily"/>
</dbReference>
<comment type="caution">
    <text evidence="25">The sequence shown here is derived from an EMBL/GenBank/DDBJ whole genome shotgun (WGS) entry which is preliminary data.</text>
</comment>
<keyword evidence="11 20" id="KW-1133">Transmembrane helix</keyword>
<comment type="catalytic activity">
    <reaction evidence="1">
        <text>ATP + protein L-histidine = ADP + protein N-phospho-L-histidine.</text>
        <dbReference type="EC" id="2.7.13.3"/>
    </reaction>
</comment>
<dbReference type="FunFam" id="1.10.287.130:FF:000002">
    <property type="entry name" value="Two-component osmosensing histidine kinase"/>
    <property type="match status" value="1"/>
</dbReference>
<keyword evidence="26" id="KW-1185">Reference proteome</keyword>
<dbReference type="SMART" id="SM00073">
    <property type="entry name" value="HPT"/>
    <property type="match status" value="1"/>
</dbReference>
<evidence type="ECO:0000256" key="3">
    <source>
        <dbReference type="ARBA" id="ARBA00012438"/>
    </source>
</evidence>
<dbReference type="FunFam" id="3.30.565.10:FF:000010">
    <property type="entry name" value="Sensor histidine kinase RcsC"/>
    <property type="match status" value="1"/>
</dbReference>
<organism evidence="25 26">
    <name type="scientific">Chromobacterium alticapitis</name>
    <dbReference type="NCBI Taxonomy" id="2073169"/>
    <lineage>
        <taxon>Bacteria</taxon>
        <taxon>Pseudomonadati</taxon>
        <taxon>Pseudomonadota</taxon>
        <taxon>Betaproteobacteria</taxon>
        <taxon>Neisseriales</taxon>
        <taxon>Chromobacteriaceae</taxon>
        <taxon>Chromobacterium</taxon>
    </lineage>
</organism>
<dbReference type="Pfam" id="PF00072">
    <property type="entry name" value="Response_reg"/>
    <property type="match status" value="1"/>
</dbReference>
<evidence type="ECO:0000259" key="23">
    <source>
        <dbReference type="PROSITE" id="PS50112"/>
    </source>
</evidence>
<dbReference type="OrthoDB" id="9176737at2"/>
<dbReference type="PROSITE" id="PS50110">
    <property type="entry name" value="RESPONSE_REGULATORY"/>
    <property type="match status" value="1"/>
</dbReference>
<dbReference type="SUPFAM" id="SSF52172">
    <property type="entry name" value="CheY-like"/>
    <property type="match status" value="1"/>
</dbReference>
<dbReference type="EMBL" id="PQWB01000048">
    <property type="protein sequence ID" value="POZ61693.1"/>
    <property type="molecule type" value="Genomic_DNA"/>
</dbReference>
<feature type="domain" description="Response regulatory" evidence="22">
    <location>
        <begin position="1031"/>
        <end position="1151"/>
    </location>
</feature>
<feature type="domain" description="PAS" evidence="23">
    <location>
        <begin position="356"/>
        <end position="400"/>
    </location>
</feature>
<dbReference type="CDD" id="cd00082">
    <property type="entry name" value="HisKA"/>
    <property type="match status" value="1"/>
</dbReference>
<dbReference type="SUPFAM" id="SSF47384">
    <property type="entry name" value="Homodimeric domain of signal transducing histidine kinase"/>
    <property type="match status" value="1"/>
</dbReference>
<dbReference type="PROSITE" id="PS50112">
    <property type="entry name" value="PAS"/>
    <property type="match status" value="1"/>
</dbReference>
<dbReference type="CDD" id="cd17546">
    <property type="entry name" value="REC_hyHK_CKI1_RcsC-like"/>
    <property type="match status" value="1"/>
</dbReference>
<feature type="domain" description="Histidine kinase" evidence="21">
    <location>
        <begin position="773"/>
        <end position="994"/>
    </location>
</feature>
<feature type="domain" description="HPt" evidence="24">
    <location>
        <begin position="1198"/>
        <end position="1291"/>
    </location>
</feature>
<evidence type="ECO:0000256" key="5">
    <source>
        <dbReference type="ARBA" id="ARBA00022553"/>
    </source>
</evidence>
<dbReference type="InterPro" id="IPR036890">
    <property type="entry name" value="HATPase_C_sf"/>
</dbReference>
<dbReference type="InterPro" id="IPR004358">
    <property type="entry name" value="Sig_transdc_His_kin-like_C"/>
</dbReference>
<dbReference type="Proteomes" id="UP000237082">
    <property type="component" value="Unassembled WGS sequence"/>
</dbReference>
<reference evidence="26" key="1">
    <citation type="submission" date="2018-02" db="EMBL/GenBank/DDBJ databases">
        <authorList>
            <person name="O'Hara-Hanley K."/>
            <person name="Soby S."/>
        </authorList>
    </citation>
    <scope>NUCLEOTIDE SEQUENCE [LARGE SCALE GENOMIC DNA]</scope>
    <source>
        <strain evidence="26">MWU14-2602</strain>
    </source>
</reference>
<evidence type="ECO:0000256" key="4">
    <source>
        <dbReference type="ARBA" id="ARBA00022475"/>
    </source>
</evidence>
<dbReference type="PRINTS" id="PR00344">
    <property type="entry name" value="BCTRLSENSOR"/>
</dbReference>
<dbReference type="GO" id="GO:0005886">
    <property type="term" value="C:plasma membrane"/>
    <property type="evidence" value="ECO:0007669"/>
    <property type="project" value="UniProtKB-SubCell"/>
</dbReference>
<dbReference type="InterPro" id="IPR013767">
    <property type="entry name" value="PAS_fold"/>
</dbReference>
<keyword evidence="13 20" id="KW-0472">Membrane</keyword>
<evidence type="ECO:0000256" key="14">
    <source>
        <dbReference type="ARBA" id="ARBA00058004"/>
    </source>
</evidence>
<keyword evidence="10" id="KW-0067">ATP-binding</keyword>
<evidence type="ECO:0000256" key="20">
    <source>
        <dbReference type="SAM" id="Phobius"/>
    </source>
</evidence>
<evidence type="ECO:0000256" key="13">
    <source>
        <dbReference type="ARBA" id="ARBA00023136"/>
    </source>
</evidence>
<dbReference type="PANTHER" id="PTHR45339:SF1">
    <property type="entry name" value="HYBRID SIGNAL TRANSDUCTION HISTIDINE KINASE J"/>
    <property type="match status" value="1"/>
</dbReference>
<dbReference type="CDD" id="cd00130">
    <property type="entry name" value="PAS"/>
    <property type="match status" value="1"/>
</dbReference>
<dbReference type="InterPro" id="IPR003661">
    <property type="entry name" value="HisK_dim/P_dom"/>
</dbReference>
<dbReference type="Gene3D" id="3.30.450.20">
    <property type="entry name" value="PAS domain"/>
    <property type="match status" value="2"/>
</dbReference>
<evidence type="ECO:0000256" key="12">
    <source>
        <dbReference type="ARBA" id="ARBA00023012"/>
    </source>
</evidence>
<dbReference type="Pfam" id="PF13426">
    <property type="entry name" value="PAS_9"/>
    <property type="match status" value="1"/>
</dbReference>
<name>A0A2S5DF14_9NEIS</name>
<keyword evidence="5 19" id="KW-0597">Phosphoprotein</keyword>
<dbReference type="Pfam" id="PF02518">
    <property type="entry name" value="HATPase_c"/>
    <property type="match status" value="1"/>
</dbReference>
<dbReference type="SUPFAM" id="SSF47226">
    <property type="entry name" value="Histidine-containing phosphotransfer domain, HPT domain"/>
    <property type="match status" value="1"/>
</dbReference>
<dbReference type="PROSITE" id="PS50894">
    <property type="entry name" value="HPT"/>
    <property type="match status" value="1"/>
</dbReference>
<dbReference type="SMART" id="SM00091">
    <property type="entry name" value="PAS"/>
    <property type="match status" value="2"/>
</dbReference>
<dbReference type="NCBIfam" id="TIGR00229">
    <property type="entry name" value="sensory_box"/>
    <property type="match status" value="2"/>
</dbReference>
<evidence type="ECO:0000259" key="21">
    <source>
        <dbReference type="PROSITE" id="PS50109"/>
    </source>
</evidence>
<evidence type="ECO:0000256" key="8">
    <source>
        <dbReference type="ARBA" id="ARBA00022741"/>
    </source>
</evidence>
<dbReference type="PANTHER" id="PTHR45339">
    <property type="entry name" value="HYBRID SIGNAL TRANSDUCTION HISTIDINE KINASE J"/>
    <property type="match status" value="1"/>
</dbReference>
<dbReference type="Gene3D" id="1.20.120.160">
    <property type="entry name" value="HPT domain"/>
    <property type="match status" value="1"/>
</dbReference>
<evidence type="ECO:0000256" key="16">
    <source>
        <dbReference type="ARBA" id="ARBA00068150"/>
    </source>
</evidence>
<evidence type="ECO:0000256" key="2">
    <source>
        <dbReference type="ARBA" id="ARBA00004651"/>
    </source>
</evidence>
<dbReference type="InterPro" id="IPR005467">
    <property type="entry name" value="His_kinase_dom"/>
</dbReference>
<dbReference type="InterPro" id="IPR000014">
    <property type="entry name" value="PAS"/>
</dbReference>
<keyword evidence="12" id="KW-0902">Two-component regulatory system</keyword>
<dbReference type="SMART" id="SM00387">
    <property type="entry name" value="HATPase_c"/>
    <property type="match status" value="1"/>
</dbReference>
<evidence type="ECO:0000256" key="9">
    <source>
        <dbReference type="ARBA" id="ARBA00022777"/>
    </source>
</evidence>
<dbReference type="SMART" id="SM00448">
    <property type="entry name" value="REC"/>
    <property type="match status" value="1"/>
</dbReference>
<evidence type="ECO:0000259" key="22">
    <source>
        <dbReference type="PROSITE" id="PS50110"/>
    </source>
</evidence>